<name>A0A1M4Y993_9RHOB</name>
<gene>
    <name evidence="1" type="ORF">SAMN05444279_11464</name>
</gene>
<dbReference type="EMBL" id="FQVK01000014">
    <property type="protein sequence ID" value="SHF02062.1"/>
    <property type="molecule type" value="Genomic_DNA"/>
</dbReference>
<dbReference type="OrthoDB" id="7829611at2"/>
<reference evidence="1 2" key="1">
    <citation type="submission" date="2016-11" db="EMBL/GenBank/DDBJ databases">
        <authorList>
            <person name="Varghese N."/>
            <person name="Submissions S."/>
        </authorList>
    </citation>
    <scope>NUCLEOTIDE SEQUENCE [LARGE SCALE GENOMIC DNA]</scope>
    <source>
        <strain evidence="1 2">DSM 29341</strain>
    </source>
</reference>
<dbReference type="AlphaFoldDB" id="A0A1M4Y993"/>
<proteinExistence type="predicted"/>
<keyword evidence="2" id="KW-1185">Reference proteome</keyword>
<accession>A0A1M4Y993</accession>
<dbReference type="Proteomes" id="UP000325134">
    <property type="component" value="Unassembled WGS sequence"/>
</dbReference>
<evidence type="ECO:0000313" key="2">
    <source>
        <dbReference type="Proteomes" id="UP000325134"/>
    </source>
</evidence>
<dbReference type="RefSeq" id="WP_149776190.1">
    <property type="nucleotide sequence ID" value="NZ_FQVK01000014.1"/>
</dbReference>
<evidence type="ECO:0000313" key="1">
    <source>
        <dbReference type="EMBL" id="SHF02062.1"/>
    </source>
</evidence>
<organism evidence="1 2">
    <name type="scientific">Ruegeria intermedia</name>
    <dbReference type="NCBI Taxonomy" id="996115"/>
    <lineage>
        <taxon>Bacteria</taxon>
        <taxon>Pseudomonadati</taxon>
        <taxon>Pseudomonadota</taxon>
        <taxon>Alphaproteobacteria</taxon>
        <taxon>Rhodobacterales</taxon>
        <taxon>Roseobacteraceae</taxon>
        <taxon>Ruegeria</taxon>
    </lineage>
</organism>
<sequence>MYTRLANGHATKFIQDRPDLSVITDWLNSSQRKAALSAFHNSVASKKPGRVIQRVSKNVRPAFGAVHLAQWDKVMKAVIAVRMTSARETDVFAMSGDEEKVFSERSVILADLMFVSRAAESNSYINIAANISHHAISRLMEREASTPETIRADVLEILQKARSLRTLLSLGLEHNLTNLKDNTTYDMLVPHGDGALVLRTLRVNAATKSFFPDPMPVFSVRTYLEKSMLGSRELERMAGFRISRDAMVSAEDLRHILAWLKGNAEEMDPRRRLIVEQELCSKSSDVSANGTV</sequence>
<protein>
    <submittedName>
        <fullName evidence="1">Uncharacterized protein</fullName>
    </submittedName>
</protein>